<dbReference type="InterPro" id="IPR036388">
    <property type="entry name" value="WH-like_DNA-bd_sf"/>
</dbReference>
<dbReference type="InterPro" id="IPR036390">
    <property type="entry name" value="WH_DNA-bd_sf"/>
</dbReference>
<feature type="domain" description="HTH marR-type" evidence="1">
    <location>
        <begin position="1"/>
        <end position="143"/>
    </location>
</feature>
<dbReference type="RefSeq" id="WP_150562755.1">
    <property type="nucleotide sequence ID" value="NZ_CABPSL010000003.1"/>
</dbReference>
<dbReference type="SUPFAM" id="SSF46785">
    <property type="entry name" value="Winged helix' DNA-binding domain"/>
    <property type="match status" value="1"/>
</dbReference>
<protein>
    <recommendedName>
        <fullName evidence="1">HTH marR-type domain-containing protein</fullName>
    </recommendedName>
</protein>
<dbReference type="Gene3D" id="1.10.10.10">
    <property type="entry name" value="Winged helix-like DNA-binding domain superfamily/Winged helix DNA-binding domain"/>
    <property type="match status" value="1"/>
</dbReference>
<dbReference type="Pfam" id="PF12802">
    <property type="entry name" value="MarR_2"/>
    <property type="match status" value="1"/>
</dbReference>
<sequence length="160" mass="17955">MDKKNRDVRHKRPLAQELASTISELYFLLKPQYSEDLTHQSVRALQFIQMSKRSPRVDDVRQHLGIAPTSASELIKRLSVKGMVERRRSQADERVVELALTEKGRLTLEQQTQMDIGKLAACLATMDAGNDVALVNGIGELLTRAQHLMGLHADVDEPAQ</sequence>
<dbReference type="GO" id="GO:0006950">
    <property type="term" value="P:response to stress"/>
    <property type="evidence" value="ECO:0007669"/>
    <property type="project" value="TreeGrafter"/>
</dbReference>
<evidence type="ECO:0000259" key="1">
    <source>
        <dbReference type="PROSITE" id="PS50995"/>
    </source>
</evidence>
<dbReference type="InterPro" id="IPR039422">
    <property type="entry name" value="MarR/SlyA-like"/>
</dbReference>
<dbReference type="EMBL" id="CABPSL010000003">
    <property type="protein sequence ID" value="VVD84338.1"/>
    <property type="molecule type" value="Genomic_DNA"/>
</dbReference>
<dbReference type="PANTHER" id="PTHR33164:SF89">
    <property type="entry name" value="MARR FAMILY REGULATORY PROTEIN"/>
    <property type="match status" value="1"/>
</dbReference>
<accession>A0A5E4TCT1</accession>
<dbReference type="PROSITE" id="PS50995">
    <property type="entry name" value="HTH_MARR_2"/>
    <property type="match status" value="1"/>
</dbReference>
<organism evidence="2 3">
    <name type="scientific">Pandoraea cepalis</name>
    <dbReference type="NCBI Taxonomy" id="2508294"/>
    <lineage>
        <taxon>Bacteria</taxon>
        <taxon>Pseudomonadati</taxon>
        <taxon>Pseudomonadota</taxon>
        <taxon>Betaproteobacteria</taxon>
        <taxon>Burkholderiales</taxon>
        <taxon>Burkholderiaceae</taxon>
        <taxon>Pandoraea</taxon>
    </lineage>
</organism>
<evidence type="ECO:0000313" key="2">
    <source>
        <dbReference type="EMBL" id="VVD84338.1"/>
    </source>
</evidence>
<dbReference type="OrthoDB" id="9806864at2"/>
<name>A0A5E4TCT1_9BURK</name>
<dbReference type="GO" id="GO:0003700">
    <property type="term" value="F:DNA-binding transcription factor activity"/>
    <property type="evidence" value="ECO:0007669"/>
    <property type="project" value="InterPro"/>
</dbReference>
<dbReference type="PANTHER" id="PTHR33164">
    <property type="entry name" value="TRANSCRIPTIONAL REGULATOR, MARR FAMILY"/>
    <property type="match status" value="1"/>
</dbReference>
<evidence type="ECO:0000313" key="3">
    <source>
        <dbReference type="Proteomes" id="UP000384354"/>
    </source>
</evidence>
<dbReference type="AlphaFoldDB" id="A0A5E4TCT1"/>
<dbReference type="Proteomes" id="UP000384354">
    <property type="component" value="Unassembled WGS sequence"/>
</dbReference>
<proteinExistence type="predicted"/>
<dbReference type="InterPro" id="IPR000835">
    <property type="entry name" value="HTH_MarR-typ"/>
</dbReference>
<reference evidence="2 3" key="1">
    <citation type="submission" date="2019-08" db="EMBL/GenBank/DDBJ databases">
        <authorList>
            <person name="Peeters C."/>
        </authorList>
    </citation>
    <scope>NUCLEOTIDE SEQUENCE [LARGE SCALE GENOMIC DNA]</scope>
    <source>
        <strain evidence="2 3">LMG 31106</strain>
    </source>
</reference>
<dbReference type="SMART" id="SM00347">
    <property type="entry name" value="HTH_MARR"/>
    <property type="match status" value="1"/>
</dbReference>
<gene>
    <name evidence="2" type="ORF">PCE31106_01269</name>
</gene>